<proteinExistence type="predicted"/>
<dbReference type="Proteomes" id="UP001320119">
    <property type="component" value="Chromosome"/>
</dbReference>
<accession>A0AAN1WLC6</accession>
<evidence type="ECO:0008006" key="4">
    <source>
        <dbReference type="Google" id="ProtNLM"/>
    </source>
</evidence>
<keyword evidence="1" id="KW-0732">Signal</keyword>
<dbReference type="KEGG" id="marq:MARGE09_P3973"/>
<evidence type="ECO:0000256" key="1">
    <source>
        <dbReference type="SAM" id="SignalP"/>
    </source>
</evidence>
<dbReference type="EMBL" id="AP023086">
    <property type="protein sequence ID" value="BCD99771.1"/>
    <property type="molecule type" value="Genomic_DNA"/>
</dbReference>
<evidence type="ECO:0000313" key="3">
    <source>
        <dbReference type="Proteomes" id="UP001320119"/>
    </source>
</evidence>
<gene>
    <name evidence="2" type="ORF">MARGE09_P3973</name>
</gene>
<reference evidence="2 3" key="1">
    <citation type="journal article" date="2022" name="IScience">
        <title>An ultrasensitive nanofiber-based assay for enzymatic hydrolysis and deep-sea microbial degradation of cellulose.</title>
        <authorList>
            <person name="Tsudome M."/>
            <person name="Tachioka M."/>
            <person name="Miyazaki M."/>
            <person name="Uchimura K."/>
            <person name="Tsuda M."/>
            <person name="Takaki Y."/>
            <person name="Deguchi S."/>
        </authorList>
    </citation>
    <scope>NUCLEOTIDE SEQUENCE [LARGE SCALE GENOMIC DNA]</scope>
    <source>
        <strain evidence="2 3">GE09</strain>
    </source>
</reference>
<feature type="chain" id="PRO_5043004142" description="Porin" evidence="1">
    <location>
        <begin position="27"/>
        <end position="253"/>
    </location>
</feature>
<name>A0AAN1WLC6_9GAMM</name>
<sequence length="253" mass="28041">MRIHNNLFRYSLALLALAGFSDSTLAGNNTAVSFDSTLSLKVWHQNYQASVFSHGNIIDVDGQFNIQPENDLQLSYTLVHNAKYLPQFEIQYTQSSAKGQGVITATLFEWVTLEGDVVGQLDLSHVDITAFYSTTANTINLQAGLKIRRFLAGVTLGNAAGQSANIDINSVIPMLDIGIHKSLSHHTRWDISVAYIQFAEDKALDITTQLSININNHWSSHIGYRYFDIDYNISAARILATSQGIFIGGGYHW</sequence>
<dbReference type="RefSeq" id="WP_236985059.1">
    <property type="nucleotide sequence ID" value="NZ_AP023086.1"/>
</dbReference>
<dbReference type="AlphaFoldDB" id="A0AAN1WLC6"/>
<keyword evidence="3" id="KW-1185">Reference proteome</keyword>
<protein>
    <recommendedName>
        <fullName evidence="4">Porin</fullName>
    </recommendedName>
</protein>
<feature type="signal peptide" evidence="1">
    <location>
        <begin position="1"/>
        <end position="26"/>
    </location>
</feature>
<evidence type="ECO:0000313" key="2">
    <source>
        <dbReference type="EMBL" id="BCD99771.1"/>
    </source>
</evidence>
<organism evidence="2 3">
    <name type="scientific">Marinagarivorans cellulosilyticus</name>
    <dbReference type="NCBI Taxonomy" id="2721545"/>
    <lineage>
        <taxon>Bacteria</taxon>
        <taxon>Pseudomonadati</taxon>
        <taxon>Pseudomonadota</taxon>
        <taxon>Gammaproteobacteria</taxon>
        <taxon>Cellvibrionales</taxon>
        <taxon>Cellvibrionaceae</taxon>
        <taxon>Marinagarivorans</taxon>
    </lineage>
</organism>